<protein>
    <recommendedName>
        <fullName evidence="4">Lamina-associated polypeptide 2 alpha C-terminal domain-containing protein</fullName>
    </recommendedName>
</protein>
<name>M7B5C7_CHEMY</name>
<dbReference type="EMBL" id="KB571113">
    <property type="protein sequence ID" value="EMP27328.1"/>
    <property type="molecule type" value="Genomic_DNA"/>
</dbReference>
<evidence type="ECO:0008006" key="4">
    <source>
        <dbReference type="Google" id="ProtNLM"/>
    </source>
</evidence>
<evidence type="ECO:0000313" key="2">
    <source>
        <dbReference type="EMBL" id="EMP27328.1"/>
    </source>
</evidence>
<keyword evidence="3" id="KW-1185">Reference proteome</keyword>
<evidence type="ECO:0000256" key="1">
    <source>
        <dbReference type="SAM" id="MobiDB-lite"/>
    </source>
</evidence>
<dbReference type="Gene3D" id="1.10.287.3160">
    <property type="match status" value="1"/>
</dbReference>
<reference evidence="3" key="1">
    <citation type="journal article" date="2013" name="Nat. Genet.">
        <title>The draft genomes of soft-shell turtle and green sea turtle yield insights into the development and evolution of the turtle-specific body plan.</title>
        <authorList>
            <person name="Wang Z."/>
            <person name="Pascual-Anaya J."/>
            <person name="Zadissa A."/>
            <person name="Li W."/>
            <person name="Niimura Y."/>
            <person name="Huang Z."/>
            <person name="Li C."/>
            <person name="White S."/>
            <person name="Xiong Z."/>
            <person name="Fang D."/>
            <person name="Wang B."/>
            <person name="Ming Y."/>
            <person name="Chen Y."/>
            <person name="Zheng Y."/>
            <person name="Kuraku S."/>
            <person name="Pignatelli M."/>
            <person name="Herrero J."/>
            <person name="Beal K."/>
            <person name="Nozawa M."/>
            <person name="Li Q."/>
            <person name="Wang J."/>
            <person name="Zhang H."/>
            <person name="Yu L."/>
            <person name="Shigenobu S."/>
            <person name="Wang J."/>
            <person name="Liu J."/>
            <person name="Flicek P."/>
            <person name="Searle S."/>
            <person name="Wang J."/>
            <person name="Kuratani S."/>
            <person name="Yin Y."/>
            <person name="Aken B."/>
            <person name="Zhang G."/>
            <person name="Irie N."/>
        </authorList>
    </citation>
    <scope>NUCLEOTIDE SEQUENCE [LARGE SCALE GENOMIC DNA]</scope>
</reference>
<proteinExistence type="predicted"/>
<gene>
    <name evidence="2" type="ORF">UY3_15587</name>
</gene>
<organism evidence="2 3">
    <name type="scientific">Chelonia mydas</name>
    <name type="common">Green sea-turtle</name>
    <name type="synonym">Chelonia agassizi</name>
    <dbReference type="NCBI Taxonomy" id="8469"/>
    <lineage>
        <taxon>Eukaryota</taxon>
        <taxon>Metazoa</taxon>
        <taxon>Chordata</taxon>
        <taxon>Craniata</taxon>
        <taxon>Vertebrata</taxon>
        <taxon>Euteleostomi</taxon>
        <taxon>Archelosauria</taxon>
        <taxon>Testudinata</taxon>
        <taxon>Testudines</taxon>
        <taxon>Cryptodira</taxon>
        <taxon>Durocryptodira</taxon>
        <taxon>Americhelydia</taxon>
        <taxon>Chelonioidea</taxon>
        <taxon>Cheloniidae</taxon>
        <taxon>Chelonia</taxon>
    </lineage>
</organism>
<accession>M7B5C7</accession>
<evidence type="ECO:0000313" key="3">
    <source>
        <dbReference type="Proteomes" id="UP000031443"/>
    </source>
</evidence>
<dbReference type="AlphaFoldDB" id="M7B5C7"/>
<sequence>MEGWALVQGKQGKWKARTPLLPPDLEAPRKTRKGGTDAEPSALPLGVFHPLVPAGEDVGALEGHIAPPWESLHSEAPDGVPPAPLPFEAPVKPEPTITSGAAIFPPPPPIDPGFEVGRVVPAHRVPCRGSAPWLPISVGHGTVSGALPEDGQESVIPTPNALREELRELLEDVRGSRNKPLVVACSVAGASEVPSAFLSRPPRRGSVGHMSSAPCLETDRVVDPLVLVDTQSTIPASLPSPDEAIAALPPSIPQEDFRAHQELLKRVASSLHLQAEELEEPADSLFNVLSSSALGRLALPLHEGVARISNALWQIPASLTPILKTAERKYFVHTKGHEYLYTHSTPNSLVVESVNHREQQGQPAPTLKNKNSRRLDSLGRKVYSSSSFQLRVANHQALLGRYGFNLWGLLPKFEDALQAASDVVDTAARSMASVVSMRRASWLLLSGLSSEAQLVMQDLPFHGKALFVEQMDTQWHGMKDSRTTLQTLGLYVPALAKPKFKPQHAPAQAAQPKHEAAYKIIRGTLSGSQGLPCSLGPPRASRRGKSGFDGTPGGTLTVPKGDSPP</sequence>
<feature type="region of interest" description="Disordered" evidence="1">
    <location>
        <begin position="1"/>
        <end position="44"/>
    </location>
</feature>
<dbReference type="Proteomes" id="UP000031443">
    <property type="component" value="Unassembled WGS sequence"/>
</dbReference>
<feature type="region of interest" description="Disordered" evidence="1">
    <location>
        <begin position="526"/>
        <end position="565"/>
    </location>
</feature>